<name>A0A0K1PYD4_9BACT</name>
<accession>A0A0K1PYD4</accession>
<dbReference type="Proteomes" id="UP000064967">
    <property type="component" value="Chromosome"/>
</dbReference>
<dbReference type="SUPFAM" id="SSF56935">
    <property type="entry name" value="Porins"/>
    <property type="match status" value="1"/>
</dbReference>
<organism evidence="1 2">
    <name type="scientific">Labilithrix luteola</name>
    <dbReference type="NCBI Taxonomy" id="1391654"/>
    <lineage>
        <taxon>Bacteria</taxon>
        <taxon>Pseudomonadati</taxon>
        <taxon>Myxococcota</taxon>
        <taxon>Polyangia</taxon>
        <taxon>Polyangiales</taxon>
        <taxon>Labilitrichaceae</taxon>
        <taxon>Labilithrix</taxon>
    </lineage>
</organism>
<evidence type="ECO:0000313" key="1">
    <source>
        <dbReference type="EMBL" id="AKU98540.1"/>
    </source>
</evidence>
<dbReference type="STRING" id="1391654.AKJ09_05204"/>
<sequence length="402" mass="44103">MVFVVAVVSTLAWTRAASAYAWMIRHEYNGCVQCHADPSGGGLLTEYGRAQGVVLLASRYGKDATDEEPGKIKDFAFGLVPLPSPLLLGGDYRLLNFNQHLSVPGAPSTTTSRWIQMQADLEGQLTFGRFRANGSIGYDHNGAQAAAITHRQTDNLISRVHWLGVDLGSDNEFLLRAGRMNLPYGLRIIEHETFVRISTRTDINAAQQDGVAFAWNGEGLRAEIMAILGNYQINPDRFRERGYSGYIEWSPHPKIAAGLSSQVTHVEADPQLAGYPELWRQSHGLFARFTPWKPLVVMAEGDLLVNSTPSSPSSPDRGGPLGHATLLQADVEVWQGLHLIATGETLRPSSHGVDLSYGAWGSVAWFFLPHFDVRGDAIWQHLSTGGPAFTQTLYLAQLHGYL</sequence>
<reference evidence="1 2" key="1">
    <citation type="submission" date="2015-08" db="EMBL/GenBank/DDBJ databases">
        <authorList>
            <person name="Babu N.S."/>
            <person name="Beckwith C.J."/>
            <person name="Beseler K.G."/>
            <person name="Brison A."/>
            <person name="Carone J.V."/>
            <person name="Caskin T.P."/>
            <person name="Diamond M."/>
            <person name="Durham M.E."/>
            <person name="Foxe J.M."/>
            <person name="Go M."/>
            <person name="Henderson B.A."/>
            <person name="Jones I.B."/>
            <person name="McGettigan J.A."/>
            <person name="Micheletti S.J."/>
            <person name="Nasrallah M.E."/>
            <person name="Ortiz D."/>
            <person name="Piller C.R."/>
            <person name="Privatt S.R."/>
            <person name="Schneider S.L."/>
            <person name="Sharp S."/>
            <person name="Smith T.C."/>
            <person name="Stanton J.D."/>
            <person name="Ullery H.E."/>
            <person name="Wilson R.J."/>
            <person name="Serrano M.G."/>
            <person name="Buck G."/>
            <person name="Lee V."/>
            <person name="Wang Y."/>
            <person name="Carvalho R."/>
            <person name="Voegtly L."/>
            <person name="Shi R."/>
            <person name="Duckworth R."/>
            <person name="Johnson A."/>
            <person name="Loviza R."/>
            <person name="Walstead R."/>
            <person name="Shah Z."/>
            <person name="Kiflezghi M."/>
            <person name="Wade K."/>
            <person name="Ball S.L."/>
            <person name="Bradley K.W."/>
            <person name="Asai D.J."/>
            <person name="Bowman C.A."/>
            <person name="Russell D.A."/>
            <person name="Pope W.H."/>
            <person name="Jacobs-Sera D."/>
            <person name="Hendrix R.W."/>
            <person name="Hatfull G.F."/>
        </authorList>
    </citation>
    <scope>NUCLEOTIDE SEQUENCE [LARGE SCALE GENOMIC DNA]</scope>
    <source>
        <strain evidence="1 2">DSM 27648</strain>
    </source>
</reference>
<dbReference type="KEGG" id="llu:AKJ09_05204"/>
<protein>
    <submittedName>
        <fullName evidence="1">Uncharacterized protein</fullName>
    </submittedName>
</protein>
<dbReference type="EMBL" id="CP012333">
    <property type="protein sequence ID" value="AKU98540.1"/>
    <property type="molecule type" value="Genomic_DNA"/>
</dbReference>
<proteinExistence type="predicted"/>
<evidence type="ECO:0000313" key="2">
    <source>
        <dbReference type="Proteomes" id="UP000064967"/>
    </source>
</evidence>
<dbReference type="AlphaFoldDB" id="A0A0K1PYD4"/>
<keyword evidence="2" id="KW-1185">Reference proteome</keyword>
<gene>
    <name evidence="1" type="ORF">AKJ09_05204</name>
</gene>